<protein>
    <submittedName>
        <fullName evidence="2">Uncharacterized protein</fullName>
    </submittedName>
</protein>
<feature type="compositionally biased region" description="Acidic residues" evidence="1">
    <location>
        <begin position="132"/>
        <end position="147"/>
    </location>
</feature>
<reference evidence="2" key="1">
    <citation type="submission" date="2021-01" db="EMBL/GenBank/DDBJ databases">
        <authorList>
            <person name="Corre E."/>
            <person name="Pelletier E."/>
            <person name="Niang G."/>
            <person name="Scheremetjew M."/>
            <person name="Finn R."/>
            <person name="Kale V."/>
            <person name="Holt S."/>
            <person name="Cochrane G."/>
            <person name="Meng A."/>
            <person name="Brown T."/>
            <person name="Cohen L."/>
        </authorList>
    </citation>
    <scope>NUCLEOTIDE SEQUENCE</scope>
    <source>
        <strain evidence="2">379</strain>
    </source>
</reference>
<evidence type="ECO:0000256" key="1">
    <source>
        <dbReference type="SAM" id="MobiDB-lite"/>
    </source>
</evidence>
<gene>
    <name evidence="2" type="ORF">EHUX00137_LOCUS27350</name>
</gene>
<proteinExistence type="predicted"/>
<organism evidence="2">
    <name type="scientific">Emiliania huxleyi</name>
    <name type="common">Coccolithophore</name>
    <name type="synonym">Pontosphaera huxleyi</name>
    <dbReference type="NCBI Taxonomy" id="2903"/>
    <lineage>
        <taxon>Eukaryota</taxon>
        <taxon>Haptista</taxon>
        <taxon>Haptophyta</taxon>
        <taxon>Prymnesiophyceae</taxon>
        <taxon>Isochrysidales</taxon>
        <taxon>Noelaerhabdaceae</taxon>
        <taxon>Emiliania</taxon>
    </lineage>
</organism>
<name>A0A6V2T7C3_EMIHU</name>
<sequence>MMQSALKMMQNPQMMEHMKVMMKDPAVKERMKRMLQKLGPSAAIGGGAAATDDEAIEAIWERMQAALADPERLQKLSETASSEQFQSRMKQLAEDPEFASAAGEYVDEMKEELSSELLAGRAGAAGEAGLALDDEDDDEEEDAGDEE</sequence>
<feature type="compositionally biased region" description="Low complexity" evidence="1">
    <location>
        <begin position="117"/>
        <end position="131"/>
    </location>
</feature>
<dbReference type="AlphaFoldDB" id="A0A6V2T7C3"/>
<accession>A0A6V2T7C3</accession>
<evidence type="ECO:0000313" key="2">
    <source>
        <dbReference type="EMBL" id="CAE0565670.1"/>
    </source>
</evidence>
<feature type="region of interest" description="Disordered" evidence="1">
    <location>
        <begin position="117"/>
        <end position="147"/>
    </location>
</feature>
<dbReference type="EMBL" id="HBIR01035089">
    <property type="protein sequence ID" value="CAE0565670.1"/>
    <property type="molecule type" value="Transcribed_RNA"/>
</dbReference>